<dbReference type="PANTHER" id="PTHR43649:SF34">
    <property type="entry name" value="ABC TRANSPORTER PERIPLASMIC-BINDING PROTEIN YCJN-RELATED"/>
    <property type="match status" value="1"/>
</dbReference>
<dbReference type="Proteomes" id="UP000247591">
    <property type="component" value="Unassembled WGS sequence"/>
</dbReference>
<evidence type="ECO:0000256" key="3">
    <source>
        <dbReference type="ARBA" id="ARBA00022729"/>
    </source>
</evidence>
<sequence>MRSKGDPTGSDGRSAGPKKYGGLKKLGLSCAAVAVALPVLSACSSGYTTGTINVYAPADGASFIEEAGNTCTAESNGEYKIKTTALPKAADDQRLQLARRLAGNDKGLDLMGMDVVWTAEFADAGWIEPVPDEMAAEIKATTLGGPYETALWKTNDDNEKRLYAIPTWTNTQLLWYRKDVIEQYLNRPTPPATWDQMLAENEEIRKAGGPSYIMVQGKQYEGLMVWFNSVLASAGGQVLDPDDPNKQTLNDTPEHRAATLKALQTLKAVATAPGADPSITNSDESSARLGMESGQATFEVNWPFVFPSMRSNAAAGDVAFLSNVNAEFGPLFADPDNPPADADLAPVNAAVQTAFDFSRYPGVLPDEQSKVTLGGVNIAVADTSQQKDLAFKAAACLTNEQSQKLYSISGGTPPTIGSIYDDPAFEDAYPMGDAIKAQLETGSAALRPASPDYQAISTLITAKLSPVGSWDPEAMVDILAEQVTKAIEGEGLIP</sequence>
<dbReference type="AlphaFoldDB" id="A0A318RMT2"/>
<protein>
    <submittedName>
        <fullName evidence="4">Carbohydrate ABC transporter substrate-binding protein (CUT1 family)</fullName>
    </submittedName>
</protein>
<keyword evidence="3" id="KW-0732">Signal</keyword>
<name>A0A318RMT2_WILLI</name>
<evidence type="ECO:0000256" key="1">
    <source>
        <dbReference type="ARBA" id="ARBA00008520"/>
    </source>
</evidence>
<proteinExistence type="inferred from homology"/>
<dbReference type="InterPro" id="IPR006059">
    <property type="entry name" value="SBP"/>
</dbReference>
<dbReference type="RefSeq" id="WP_425451346.1">
    <property type="nucleotide sequence ID" value="NZ_QJSP01000021.1"/>
</dbReference>
<accession>A0A318RMT2</accession>
<comment type="caution">
    <text evidence="4">The sequence shown here is derived from an EMBL/GenBank/DDBJ whole genome shotgun (WGS) entry which is preliminary data.</text>
</comment>
<dbReference type="EMBL" id="QJSP01000021">
    <property type="protein sequence ID" value="PYE12597.1"/>
    <property type="molecule type" value="Genomic_DNA"/>
</dbReference>
<dbReference type="InterPro" id="IPR050490">
    <property type="entry name" value="Bact_solute-bd_prot1"/>
</dbReference>
<keyword evidence="2" id="KW-0813">Transport</keyword>
<organism evidence="4 5">
    <name type="scientific">Williamsia limnetica</name>
    <dbReference type="NCBI Taxonomy" id="882452"/>
    <lineage>
        <taxon>Bacteria</taxon>
        <taxon>Bacillati</taxon>
        <taxon>Actinomycetota</taxon>
        <taxon>Actinomycetes</taxon>
        <taxon>Mycobacteriales</taxon>
        <taxon>Nocardiaceae</taxon>
        <taxon>Williamsia</taxon>
    </lineage>
</organism>
<evidence type="ECO:0000313" key="4">
    <source>
        <dbReference type="EMBL" id="PYE12597.1"/>
    </source>
</evidence>
<dbReference type="SUPFAM" id="SSF53850">
    <property type="entry name" value="Periplasmic binding protein-like II"/>
    <property type="match status" value="1"/>
</dbReference>
<dbReference type="Gene3D" id="3.40.190.10">
    <property type="entry name" value="Periplasmic binding protein-like II"/>
    <property type="match status" value="2"/>
</dbReference>
<dbReference type="PANTHER" id="PTHR43649">
    <property type="entry name" value="ARABINOSE-BINDING PROTEIN-RELATED"/>
    <property type="match status" value="1"/>
</dbReference>
<reference evidence="4 5" key="1">
    <citation type="submission" date="2018-06" db="EMBL/GenBank/DDBJ databases">
        <title>Genomic Encyclopedia of Type Strains, Phase IV (KMG-IV): sequencing the most valuable type-strain genomes for metagenomic binning, comparative biology and taxonomic classification.</title>
        <authorList>
            <person name="Goeker M."/>
        </authorList>
    </citation>
    <scope>NUCLEOTIDE SEQUENCE [LARGE SCALE GENOMIC DNA]</scope>
    <source>
        <strain evidence="4 5">DSM 45521</strain>
    </source>
</reference>
<dbReference type="Pfam" id="PF01547">
    <property type="entry name" value="SBP_bac_1"/>
    <property type="match status" value="1"/>
</dbReference>
<gene>
    <name evidence="4" type="ORF">DFR67_12127</name>
</gene>
<evidence type="ECO:0000256" key="2">
    <source>
        <dbReference type="ARBA" id="ARBA00022448"/>
    </source>
</evidence>
<comment type="similarity">
    <text evidence="1">Belongs to the bacterial solute-binding protein 1 family.</text>
</comment>
<evidence type="ECO:0000313" key="5">
    <source>
        <dbReference type="Proteomes" id="UP000247591"/>
    </source>
</evidence>
<keyword evidence="5" id="KW-1185">Reference proteome</keyword>